<organism evidence="6 7">
    <name type="scientific">Pseudarthrobacter oxydans</name>
    <name type="common">Arthrobacter oxydans</name>
    <dbReference type="NCBI Taxonomy" id="1671"/>
    <lineage>
        <taxon>Bacteria</taxon>
        <taxon>Bacillati</taxon>
        <taxon>Actinomycetota</taxon>
        <taxon>Actinomycetes</taxon>
        <taxon>Micrococcales</taxon>
        <taxon>Micrococcaceae</taxon>
        <taxon>Pseudarthrobacter</taxon>
    </lineage>
</organism>
<evidence type="ECO:0000256" key="1">
    <source>
        <dbReference type="ARBA" id="ARBA00004418"/>
    </source>
</evidence>
<comment type="subcellular location">
    <subcellularLocation>
        <location evidence="1">Periplasm</location>
    </subcellularLocation>
</comment>
<dbReference type="GO" id="GO:0015888">
    <property type="term" value="P:thiamine transport"/>
    <property type="evidence" value="ECO:0007669"/>
    <property type="project" value="TreeGrafter"/>
</dbReference>
<evidence type="ECO:0000256" key="4">
    <source>
        <dbReference type="ARBA" id="ARBA00022764"/>
    </source>
</evidence>
<evidence type="ECO:0000256" key="5">
    <source>
        <dbReference type="SAM" id="SignalP"/>
    </source>
</evidence>
<dbReference type="GO" id="GO:0030288">
    <property type="term" value="C:outer membrane-bounded periplasmic space"/>
    <property type="evidence" value="ECO:0007669"/>
    <property type="project" value="TreeGrafter"/>
</dbReference>
<proteinExistence type="predicted"/>
<dbReference type="GO" id="GO:0030975">
    <property type="term" value="F:thiamine binding"/>
    <property type="evidence" value="ECO:0007669"/>
    <property type="project" value="TreeGrafter"/>
</dbReference>
<evidence type="ECO:0000256" key="3">
    <source>
        <dbReference type="ARBA" id="ARBA00022729"/>
    </source>
</evidence>
<reference evidence="6" key="1">
    <citation type="submission" date="2023-07" db="EMBL/GenBank/DDBJ databases">
        <title>Sorghum-associated microbial communities from plants grown in Nebraska, USA.</title>
        <authorList>
            <person name="Schachtman D."/>
        </authorList>
    </citation>
    <scope>NUCLEOTIDE SEQUENCE</scope>
    <source>
        <strain evidence="6">BE261</strain>
    </source>
</reference>
<comment type="caution">
    <text evidence="6">The sequence shown here is derived from an EMBL/GenBank/DDBJ whole genome shotgun (WGS) entry which is preliminary data.</text>
</comment>
<dbReference type="RefSeq" id="WP_026935766.1">
    <property type="nucleotide sequence ID" value="NZ_JAVDWN010000018.1"/>
</dbReference>
<sequence>MMKRNARGPKTVLAIAGVTGLLLAGTGCSTGQSDENEGGGTITFVGYGNETQDYQLEAFGDPFTADTGVEVLGDSPTDLAKLKAMVDSGSVTWDAVIMTPAGSNQHCGTLLEELPEGLTDGVTFAEGASGTDCTVPFYFSQLMFIANNETYSEGAPSSIADFFDTDKFPGKRLLPPEFDTGMMELALLADGVEAEDLYPLDIDRALAKYDTIRDSLVFAESYGQLGQSMLDGSVDMALTPESRFGYLLRDGGDWSAVWDATVISADQLAVPKGSKNAEQAFEFLKSTLDPERQATVSELTGRGAVVADAAPQFDENQEQAVIFADLDNRGRAIYFDGAWWGENLEQVTKQYTAWQVG</sequence>
<dbReference type="SUPFAM" id="SSF53850">
    <property type="entry name" value="Periplasmic binding protein-like II"/>
    <property type="match status" value="1"/>
</dbReference>
<dbReference type="AlphaFoldDB" id="A0AAW8NDP7"/>
<name>A0AAW8NDP7_PSEOX</name>
<evidence type="ECO:0000313" key="7">
    <source>
        <dbReference type="Proteomes" id="UP001262032"/>
    </source>
</evidence>
<keyword evidence="2" id="KW-0813">Transport</keyword>
<keyword evidence="3 5" id="KW-0732">Signal</keyword>
<feature type="chain" id="PRO_5043959141" evidence="5">
    <location>
        <begin position="25"/>
        <end position="357"/>
    </location>
</feature>
<dbReference type="PANTHER" id="PTHR30006:SF3">
    <property type="entry name" value="THIAMINE-BINDING PERIPLASMIC PROTEIN"/>
    <property type="match status" value="1"/>
</dbReference>
<dbReference type="Proteomes" id="UP001262032">
    <property type="component" value="Unassembled WGS sequence"/>
</dbReference>
<keyword evidence="4" id="KW-0574">Periplasm</keyword>
<dbReference type="PANTHER" id="PTHR30006">
    <property type="entry name" value="THIAMINE-BINDING PERIPLASMIC PROTEIN-RELATED"/>
    <property type="match status" value="1"/>
</dbReference>
<evidence type="ECO:0000256" key="2">
    <source>
        <dbReference type="ARBA" id="ARBA00022448"/>
    </source>
</evidence>
<dbReference type="InterPro" id="IPR006059">
    <property type="entry name" value="SBP"/>
</dbReference>
<evidence type="ECO:0000313" key="6">
    <source>
        <dbReference type="EMBL" id="MDR7165712.1"/>
    </source>
</evidence>
<dbReference type="GO" id="GO:0030976">
    <property type="term" value="F:thiamine pyrophosphate binding"/>
    <property type="evidence" value="ECO:0007669"/>
    <property type="project" value="TreeGrafter"/>
</dbReference>
<feature type="signal peptide" evidence="5">
    <location>
        <begin position="1"/>
        <end position="24"/>
    </location>
</feature>
<dbReference type="PROSITE" id="PS51257">
    <property type="entry name" value="PROKAR_LIPOPROTEIN"/>
    <property type="match status" value="1"/>
</dbReference>
<protein>
    <submittedName>
        <fullName evidence="6">Spermidine/putrescine transport system substrate-binding protein</fullName>
    </submittedName>
</protein>
<accession>A0AAW8NDP7</accession>
<gene>
    <name evidence="6" type="ORF">J2X12_003766</name>
</gene>
<dbReference type="Gene3D" id="3.40.190.10">
    <property type="entry name" value="Periplasmic binding protein-like II"/>
    <property type="match status" value="2"/>
</dbReference>
<dbReference type="EMBL" id="JAVDWN010000018">
    <property type="protein sequence ID" value="MDR7165712.1"/>
    <property type="molecule type" value="Genomic_DNA"/>
</dbReference>
<dbReference type="Pfam" id="PF13416">
    <property type="entry name" value="SBP_bac_8"/>
    <property type="match status" value="1"/>
</dbReference>